<dbReference type="SUPFAM" id="SSF53167">
    <property type="entry name" value="Purine and uridine phosphorylases"/>
    <property type="match status" value="1"/>
</dbReference>
<evidence type="ECO:0000313" key="4">
    <source>
        <dbReference type="EMBL" id="PCD42841.1"/>
    </source>
</evidence>
<dbReference type="Pfam" id="PF24883">
    <property type="entry name" value="NPHP3_N"/>
    <property type="match status" value="1"/>
</dbReference>
<name>A0A2H3HJE7_FUSOX</name>
<dbReference type="InterPro" id="IPR056884">
    <property type="entry name" value="NPHP3-like_N"/>
</dbReference>
<dbReference type="SUPFAM" id="SSF52540">
    <property type="entry name" value="P-loop containing nucleoside triphosphate hydrolases"/>
    <property type="match status" value="1"/>
</dbReference>
<feature type="domain" description="Nephrocystin 3-like N-terminal" evidence="3">
    <location>
        <begin position="373"/>
        <end position="548"/>
    </location>
</feature>
<evidence type="ECO:0008006" key="6">
    <source>
        <dbReference type="Google" id="ProtNLM"/>
    </source>
</evidence>
<protein>
    <recommendedName>
        <fullName evidence="6">Nucleoside phosphorylase domain-containing protein</fullName>
    </recommendedName>
</protein>
<dbReference type="InterPro" id="IPR000845">
    <property type="entry name" value="Nucleoside_phosphorylase_d"/>
</dbReference>
<proteinExistence type="predicted"/>
<sequence>MERRRLSHSDDGALPYHAKRRKTGFQQIEDEFIRERYTVAWICALHIEMAAARAMLDEEHDNCPRQANDMNSYVLGSIKNHNVVIACLPTEQYGTNNAASVLSNMRRTFPNIEIGLMVGIGGGVPRKADIRLGDIVVGVRVMQYDLGKTLDGGFQRTGVPKIPDSTIRTVISNLRSQHELSGSRVPSILREKMGSYAAYSRPNEPDRLFLASYHHDASVSSCDECDSSKLEKRKMRLSIDPVIYYGGIASANTVMKDSTIRDEIARELDVLCFDMEAAGLMDIMPCLPIRGICDYSDSHKAKNWQRYAAATAAAYAYEFLEVWKGDPKSLYVGSTHPETEDCMVQERHEAILKSLGFEQIDARKSIIRGAYSETCRWFLGHPDYLSWVDPQQLLQHHGFLWIRGKPGAGKSTLMKFLYSASKIKDRRHQSLTASFFFNARGELLEKTVAGMYRSLLLQLFEAYPDLQCVLDDTELLPGGKSGCPSLNGLKDLLHAAVIKLGQRSLTCFIDALDECDEQQVMDLVEYFEDLAEKCTEEKVSLHVCFSSRHYPYIDIKFGIRTVLEGQAGHTSDLERFIKTHLRIKDRSLLAELQEKMLQKAAGIFLWVVLVVNILNKENCRGRLAMKRRLEEVPSGLSDLFKDLLRRDAANMEEFQLSVLWILLSERPLSPEEYYHAVWSGLSLEGLADLDAPEVSTEDSEDCFDRCVISSSKGLAEITIVKQPRVQFIHESIRDFLIKDKGLQELWPELGPNWESVGHNKLKLCCYSYFELVTTKQQIKACPSVNDSFKLETEIYPFFEYASKFVLYHADIAANTADQQPFLENFQTSIWKRVINAFEQYQAEGYPQSAGLLYVLADRGHSSLIRTRLKTDPVNDTFPIGNRYVYPLIAALAKGNKDSAAALLGLASHDQDGITNAKSLLDARGSTTDFYSWACEQEDLEIVRLLEKRRAQWRDENEREGHPLKLASRKWHDVIARWLIDRGGERIFTIVPSR</sequence>
<accession>A0A2H3HJE7</accession>
<reference evidence="4 5" key="2">
    <citation type="journal article" date="2017" name="Sci. Rep.">
        <title>A mobile pathogenicity chromosome in Fusarium oxysporum for infection of multiple cucurbit species.</title>
        <authorList>
            <person name="van Dam P."/>
            <person name="Fokkens L."/>
            <person name="Ayukawa Y."/>
            <person name="van der Gragt M."/>
            <person name="Ter Horst A."/>
            <person name="Brankovics B."/>
            <person name="Houterman P.M."/>
            <person name="Arie T."/>
            <person name="Rep M."/>
        </authorList>
    </citation>
    <scope>NUCLEOTIDE SEQUENCE [LARGE SCALE GENOMIC DNA]</scope>
    <source>
        <strain evidence="4 5">Forc016</strain>
    </source>
</reference>
<dbReference type="PANTHER" id="PTHR46082:SF11">
    <property type="entry name" value="AAA+ ATPASE DOMAIN-CONTAINING PROTEIN-RELATED"/>
    <property type="match status" value="1"/>
</dbReference>
<keyword evidence="1" id="KW-0677">Repeat</keyword>
<dbReference type="STRING" id="327505.A0A2H3HJE7"/>
<evidence type="ECO:0000259" key="3">
    <source>
        <dbReference type="Pfam" id="PF24883"/>
    </source>
</evidence>
<dbReference type="Gene3D" id="3.40.50.300">
    <property type="entry name" value="P-loop containing nucleotide triphosphate hydrolases"/>
    <property type="match status" value="1"/>
</dbReference>
<dbReference type="InterPro" id="IPR053137">
    <property type="entry name" value="NLR-like"/>
</dbReference>
<dbReference type="Proteomes" id="UP000219602">
    <property type="component" value="Chromosome 4"/>
</dbReference>
<dbReference type="SUPFAM" id="SSF48403">
    <property type="entry name" value="Ankyrin repeat"/>
    <property type="match status" value="1"/>
</dbReference>
<organism evidence="4 5">
    <name type="scientific">Fusarium oxysporum f. sp. radicis-cucumerinum</name>
    <dbReference type="NCBI Taxonomy" id="327505"/>
    <lineage>
        <taxon>Eukaryota</taxon>
        <taxon>Fungi</taxon>
        <taxon>Dikarya</taxon>
        <taxon>Ascomycota</taxon>
        <taxon>Pezizomycotina</taxon>
        <taxon>Sordariomycetes</taxon>
        <taxon>Hypocreomycetidae</taxon>
        <taxon>Hypocreales</taxon>
        <taxon>Nectriaceae</taxon>
        <taxon>Fusarium</taxon>
        <taxon>Fusarium oxysporum species complex</taxon>
    </lineage>
</organism>
<comment type="caution">
    <text evidence="4">The sequence shown here is derived from an EMBL/GenBank/DDBJ whole genome shotgun (WGS) entry which is preliminary data.</text>
</comment>
<dbReference type="Pfam" id="PF01048">
    <property type="entry name" value="PNP_UDP_1"/>
    <property type="match status" value="1"/>
</dbReference>
<gene>
    <name evidence="4" type="ORF">AU210_005366</name>
</gene>
<dbReference type="EMBL" id="MABQ02000003">
    <property type="protein sequence ID" value="PCD42841.1"/>
    <property type="molecule type" value="Genomic_DNA"/>
</dbReference>
<dbReference type="PANTHER" id="PTHR46082">
    <property type="entry name" value="ATP/GTP-BINDING PROTEIN-RELATED"/>
    <property type="match status" value="1"/>
</dbReference>
<dbReference type="Gene3D" id="3.40.50.1580">
    <property type="entry name" value="Nucleoside phosphorylase domain"/>
    <property type="match status" value="1"/>
</dbReference>
<evidence type="ECO:0000259" key="2">
    <source>
        <dbReference type="Pfam" id="PF01048"/>
    </source>
</evidence>
<dbReference type="InterPro" id="IPR027417">
    <property type="entry name" value="P-loop_NTPase"/>
</dbReference>
<reference evidence="4 5" key="1">
    <citation type="journal article" date="2016" name="Environ. Microbiol.">
        <title>Effector profiles distinguish formae speciales of Fusarium oxysporum.</title>
        <authorList>
            <person name="van Dam P."/>
            <person name="Fokkens L."/>
            <person name="Schmidt S.M."/>
            <person name="Linmans J.H."/>
            <person name="Kistler H.C."/>
            <person name="Ma L.J."/>
            <person name="Rep M."/>
        </authorList>
    </citation>
    <scope>NUCLEOTIDE SEQUENCE [LARGE SCALE GENOMIC DNA]</scope>
    <source>
        <strain evidence="4 5">Forc016</strain>
    </source>
</reference>
<dbReference type="InterPro" id="IPR035994">
    <property type="entry name" value="Nucleoside_phosphorylase_sf"/>
</dbReference>
<dbReference type="Gene3D" id="1.25.40.20">
    <property type="entry name" value="Ankyrin repeat-containing domain"/>
    <property type="match status" value="1"/>
</dbReference>
<dbReference type="InterPro" id="IPR036770">
    <property type="entry name" value="Ankyrin_rpt-contain_sf"/>
</dbReference>
<evidence type="ECO:0000313" key="5">
    <source>
        <dbReference type="Proteomes" id="UP000219602"/>
    </source>
</evidence>
<dbReference type="AlphaFoldDB" id="A0A2H3HJE7"/>
<evidence type="ECO:0000256" key="1">
    <source>
        <dbReference type="ARBA" id="ARBA00022737"/>
    </source>
</evidence>
<dbReference type="GO" id="GO:0009116">
    <property type="term" value="P:nucleoside metabolic process"/>
    <property type="evidence" value="ECO:0007669"/>
    <property type="project" value="InterPro"/>
</dbReference>
<feature type="domain" description="Nucleoside phosphorylase" evidence="2">
    <location>
        <begin position="42"/>
        <end position="302"/>
    </location>
</feature>
<dbReference type="GO" id="GO:0003824">
    <property type="term" value="F:catalytic activity"/>
    <property type="evidence" value="ECO:0007669"/>
    <property type="project" value="InterPro"/>
</dbReference>